<dbReference type="Gene3D" id="3.40.50.1820">
    <property type="entry name" value="alpha/beta hydrolase"/>
    <property type="match status" value="1"/>
</dbReference>
<evidence type="ECO:0000313" key="3">
    <source>
        <dbReference type="Proteomes" id="UP000321945"/>
    </source>
</evidence>
<sequence length="293" mass="33287">MKNLIILLTIVALFLSTKISAQNPAIKVSKISDSGTPMLFLPHIGCSSDMWKEIAEHYSKTNSCYLFDFAGFDTIPAIEELYTEKYISAISDYIVKNNLTRAILIGQNYGGFVAIKTAQNKTLNIKAIVVSDFYPKLSMVLDSAMTKEKMTMVKEAIKKSIIEPDSLTFASYQKQMGEGMNLIDTTKVLDFVRWQSNSDRNTLAETLSEQLDADLIPELETNDIPLLVFNTWYFAKTYQNKPISEATKSMEKMFPNSKNITFAITEDAKDFMAMDLPDWFIKEMDTFLNKIRK</sequence>
<dbReference type="AlphaFoldDB" id="A0A5C6YLQ0"/>
<feature type="chain" id="PRO_5023063654" evidence="1">
    <location>
        <begin position="22"/>
        <end position="293"/>
    </location>
</feature>
<dbReference type="EMBL" id="VORU01000023">
    <property type="protein sequence ID" value="TXD67846.1"/>
    <property type="molecule type" value="Genomic_DNA"/>
</dbReference>
<evidence type="ECO:0000256" key="1">
    <source>
        <dbReference type="SAM" id="SignalP"/>
    </source>
</evidence>
<dbReference type="SUPFAM" id="SSF53474">
    <property type="entry name" value="alpha/beta-Hydrolases"/>
    <property type="match status" value="1"/>
</dbReference>
<proteinExistence type="predicted"/>
<keyword evidence="3" id="KW-1185">Reference proteome</keyword>
<reference evidence="2 3" key="1">
    <citation type="submission" date="2019-08" db="EMBL/GenBank/DDBJ databases">
        <title>Genome of Aequorivita lipolytica Y10-2 (type strain).</title>
        <authorList>
            <person name="Bowman J.P."/>
        </authorList>
    </citation>
    <scope>NUCLEOTIDE SEQUENCE [LARGE SCALE GENOMIC DNA]</scope>
    <source>
        <strain evidence="2 3">Y10-2</strain>
    </source>
</reference>
<dbReference type="Proteomes" id="UP000321945">
    <property type="component" value="Unassembled WGS sequence"/>
</dbReference>
<gene>
    <name evidence="2" type="ORF">ESV24_14840</name>
</gene>
<organism evidence="2 3">
    <name type="scientific">Aequorivita lipolytica</name>
    <dbReference type="NCBI Taxonomy" id="153267"/>
    <lineage>
        <taxon>Bacteria</taxon>
        <taxon>Pseudomonadati</taxon>
        <taxon>Bacteroidota</taxon>
        <taxon>Flavobacteriia</taxon>
        <taxon>Flavobacteriales</taxon>
        <taxon>Flavobacteriaceae</taxon>
        <taxon>Aequorivita</taxon>
    </lineage>
</organism>
<protein>
    <submittedName>
        <fullName evidence="2">Alpha/beta hydrolase</fullName>
    </submittedName>
</protein>
<dbReference type="InterPro" id="IPR029058">
    <property type="entry name" value="AB_hydrolase_fold"/>
</dbReference>
<keyword evidence="2" id="KW-0378">Hydrolase</keyword>
<comment type="caution">
    <text evidence="2">The sequence shown here is derived from an EMBL/GenBank/DDBJ whole genome shotgun (WGS) entry which is preliminary data.</text>
</comment>
<keyword evidence="1" id="KW-0732">Signal</keyword>
<dbReference type="OrthoDB" id="7172093at2"/>
<name>A0A5C6YLQ0_9FLAO</name>
<feature type="signal peptide" evidence="1">
    <location>
        <begin position="1"/>
        <end position="21"/>
    </location>
</feature>
<accession>A0A5C6YLQ0</accession>
<dbReference type="GO" id="GO:0016787">
    <property type="term" value="F:hydrolase activity"/>
    <property type="evidence" value="ECO:0007669"/>
    <property type="project" value="UniProtKB-KW"/>
</dbReference>
<dbReference type="RefSeq" id="WP_111817134.1">
    <property type="nucleotide sequence ID" value="NZ_CBCRZQ010000021.1"/>
</dbReference>
<evidence type="ECO:0000313" key="2">
    <source>
        <dbReference type="EMBL" id="TXD67846.1"/>
    </source>
</evidence>